<proteinExistence type="predicted"/>
<name>A0A1R3JZM7_COCAP</name>
<keyword evidence="2" id="KW-1185">Reference proteome</keyword>
<dbReference type="AlphaFoldDB" id="A0A1R3JZM7"/>
<evidence type="ECO:0000313" key="2">
    <source>
        <dbReference type="Proteomes" id="UP000188268"/>
    </source>
</evidence>
<dbReference type="Gramene" id="OMP00284">
    <property type="protein sequence ID" value="OMP00284"/>
    <property type="gene ID" value="CCACVL1_03402"/>
</dbReference>
<comment type="caution">
    <text evidence="1">The sequence shown here is derived from an EMBL/GenBank/DDBJ whole genome shotgun (WGS) entry which is preliminary data.</text>
</comment>
<organism evidence="1 2">
    <name type="scientific">Corchorus capsularis</name>
    <name type="common">Jute</name>
    <dbReference type="NCBI Taxonomy" id="210143"/>
    <lineage>
        <taxon>Eukaryota</taxon>
        <taxon>Viridiplantae</taxon>
        <taxon>Streptophyta</taxon>
        <taxon>Embryophyta</taxon>
        <taxon>Tracheophyta</taxon>
        <taxon>Spermatophyta</taxon>
        <taxon>Magnoliopsida</taxon>
        <taxon>eudicotyledons</taxon>
        <taxon>Gunneridae</taxon>
        <taxon>Pentapetalae</taxon>
        <taxon>rosids</taxon>
        <taxon>malvids</taxon>
        <taxon>Malvales</taxon>
        <taxon>Malvaceae</taxon>
        <taxon>Grewioideae</taxon>
        <taxon>Apeibeae</taxon>
        <taxon>Corchorus</taxon>
    </lineage>
</organism>
<protein>
    <submittedName>
        <fullName evidence="1">Uncharacterized protein</fullName>
    </submittedName>
</protein>
<dbReference type="Proteomes" id="UP000188268">
    <property type="component" value="Unassembled WGS sequence"/>
</dbReference>
<dbReference type="EMBL" id="AWWV01006674">
    <property type="protein sequence ID" value="OMP00284.1"/>
    <property type="molecule type" value="Genomic_DNA"/>
</dbReference>
<sequence length="31" mass="3449">AETTRDIRYVTENSGTKAGTKLVAYLYRTLG</sequence>
<gene>
    <name evidence="1" type="ORF">CCACVL1_03402</name>
</gene>
<evidence type="ECO:0000313" key="1">
    <source>
        <dbReference type="EMBL" id="OMP00284.1"/>
    </source>
</evidence>
<reference evidence="1 2" key="1">
    <citation type="submission" date="2013-09" db="EMBL/GenBank/DDBJ databases">
        <title>Corchorus capsularis genome sequencing.</title>
        <authorList>
            <person name="Alam M."/>
            <person name="Haque M.S."/>
            <person name="Islam M.S."/>
            <person name="Emdad E.M."/>
            <person name="Islam M.M."/>
            <person name="Ahmed B."/>
            <person name="Halim A."/>
            <person name="Hossen Q.M.M."/>
            <person name="Hossain M.Z."/>
            <person name="Ahmed R."/>
            <person name="Khan M.M."/>
            <person name="Islam R."/>
            <person name="Rashid M.M."/>
            <person name="Khan S.A."/>
            <person name="Rahman M.S."/>
            <person name="Alam M."/>
        </authorList>
    </citation>
    <scope>NUCLEOTIDE SEQUENCE [LARGE SCALE GENOMIC DNA]</scope>
    <source>
        <strain evidence="2">cv. CVL-1</strain>
        <tissue evidence="1">Whole seedling</tissue>
    </source>
</reference>
<accession>A0A1R3JZM7</accession>
<feature type="non-terminal residue" evidence="1">
    <location>
        <position position="1"/>
    </location>
</feature>